<evidence type="ECO:0000259" key="2">
    <source>
        <dbReference type="SMART" id="SM00829"/>
    </source>
</evidence>
<organism evidence="3 4">
    <name type="scientific">Seongchinamella sediminis</name>
    <dbReference type="NCBI Taxonomy" id="2283635"/>
    <lineage>
        <taxon>Bacteria</taxon>
        <taxon>Pseudomonadati</taxon>
        <taxon>Pseudomonadota</taxon>
        <taxon>Gammaproteobacteria</taxon>
        <taxon>Cellvibrionales</taxon>
        <taxon>Halieaceae</taxon>
        <taxon>Seongchinamella</taxon>
    </lineage>
</organism>
<comment type="caution">
    <text evidence="3">The sequence shown here is derived from an EMBL/GenBank/DDBJ whole genome shotgun (WGS) entry which is preliminary data.</text>
</comment>
<gene>
    <name evidence="3" type="ORF">DWB85_05095</name>
</gene>
<proteinExistence type="predicted"/>
<dbReference type="Pfam" id="PF08240">
    <property type="entry name" value="ADH_N"/>
    <property type="match status" value="1"/>
</dbReference>
<dbReference type="SUPFAM" id="SSF51735">
    <property type="entry name" value="NAD(P)-binding Rossmann-fold domains"/>
    <property type="match status" value="1"/>
</dbReference>
<reference evidence="3 4" key="1">
    <citation type="submission" date="2018-07" db="EMBL/GenBank/DDBJ databases">
        <title>Halioglobus sp. genome submission.</title>
        <authorList>
            <person name="Ye M.-Q."/>
            <person name="Du Z.-J."/>
        </authorList>
    </citation>
    <scope>NUCLEOTIDE SEQUENCE [LARGE SCALE GENOMIC DNA]</scope>
    <source>
        <strain evidence="3 4">U0301</strain>
    </source>
</reference>
<sequence>MVKARTGRNTAAMKILFRTIVALLLIATAGGIFAAYQLSRTSPCPADQSSALLVAPEGKTMMAVRQHCYGPPSSLVYAPVPRPAPGPGELLVRVHAAGVNPLDWHTMRGSPYLMRLGSGFGAPDESRFGVDFSGVVSEVGSGVTRFKVGDRVFGGATGAFAEFLLVRENQAISLVPEGISHQQAAAVAIAGLTALQALRDKGQLQAGQKVLINGASGGVGSFAVQLARHLGAEVYGVSSTRNVRRVLALGAQRVFDYTRESYLDSDELFDLIVDMVGNHSPLANTAALTPGGRLVIVGGPSGDWLGPVTGPLLAMLSKPFVDQEMVILLAQLNSADLDTMAELMDTGAVTPLLDSRYPLAEYAAALTHSETGRARGKIILDIHP</sequence>
<dbReference type="AlphaFoldDB" id="A0A3L7E326"/>
<dbReference type="GO" id="GO:0008270">
    <property type="term" value="F:zinc ion binding"/>
    <property type="evidence" value="ECO:0007669"/>
    <property type="project" value="InterPro"/>
</dbReference>
<dbReference type="Gene3D" id="3.40.50.720">
    <property type="entry name" value="NAD(P)-binding Rossmann-like Domain"/>
    <property type="match status" value="1"/>
</dbReference>
<dbReference type="PANTHER" id="PTHR11695:SF294">
    <property type="entry name" value="RETICULON-4-INTERACTING PROTEIN 1, MITOCHONDRIAL"/>
    <property type="match status" value="1"/>
</dbReference>
<dbReference type="OrthoDB" id="4190732at2"/>
<dbReference type="InterPro" id="IPR050700">
    <property type="entry name" value="YIM1/Zinc_Alcohol_DH_Fams"/>
</dbReference>
<dbReference type="PROSITE" id="PS01162">
    <property type="entry name" value="QOR_ZETA_CRYSTAL"/>
    <property type="match status" value="1"/>
</dbReference>
<evidence type="ECO:0000313" key="3">
    <source>
        <dbReference type="EMBL" id="RLQ22823.1"/>
    </source>
</evidence>
<dbReference type="SMART" id="SM00829">
    <property type="entry name" value="PKS_ER"/>
    <property type="match status" value="1"/>
</dbReference>
<dbReference type="InterPro" id="IPR020843">
    <property type="entry name" value="ER"/>
</dbReference>
<dbReference type="CDD" id="cd08267">
    <property type="entry name" value="MDR1"/>
    <property type="match status" value="1"/>
</dbReference>
<dbReference type="GO" id="GO:0016491">
    <property type="term" value="F:oxidoreductase activity"/>
    <property type="evidence" value="ECO:0007669"/>
    <property type="project" value="UniProtKB-KW"/>
</dbReference>
<dbReference type="PANTHER" id="PTHR11695">
    <property type="entry name" value="ALCOHOL DEHYDROGENASE RELATED"/>
    <property type="match status" value="1"/>
</dbReference>
<dbReference type="EMBL" id="QRAN01000004">
    <property type="protein sequence ID" value="RLQ22823.1"/>
    <property type="molecule type" value="Genomic_DNA"/>
</dbReference>
<name>A0A3L7E326_9GAMM</name>
<dbReference type="InterPro" id="IPR011032">
    <property type="entry name" value="GroES-like_sf"/>
</dbReference>
<dbReference type="SUPFAM" id="SSF50129">
    <property type="entry name" value="GroES-like"/>
    <property type="match status" value="1"/>
</dbReference>
<dbReference type="InterPro" id="IPR036291">
    <property type="entry name" value="NAD(P)-bd_dom_sf"/>
</dbReference>
<dbReference type="InterPro" id="IPR002364">
    <property type="entry name" value="Quin_OxRdtase/zeta-crystal_CS"/>
</dbReference>
<dbReference type="Proteomes" id="UP000265509">
    <property type="component" value="Unassembled WGS sequence"/>
</dbReference>
<keyword evidence="1" id="KW-0560">Oxidoreductase</keyword>
<evidence type="ECO:0000313" key="4">
    <source>
        <dbReference type="Proteomes" id="UP000265509"/>
    </source>
</evidence>
<dbReference type="InterPro" id="IPR013154">
    <property type="entry name" value="ADH-like_N"/>
</dbReference>
<evidence type="ECO:0000256" key="1">
    <source>
        <dbReference type="ARBA" id="ARBA00023002"/>
    </source>
</evidence>
<protein>
    <submittedName>
        <fullName evidence="3">NAD(P)-dependent alcohol dehydrogenase</fullName>
    </submittedName>
</protein>
<accession>A0A3L7E326</accession>
<feature type="domain" description="Enoyl reductase (ER)" evidence="2">
    <location>
        <begin position="70"/>
        <end position="380"/>
    </location>
</feature>
<dbReference type="Gene3D" id="3.90.180.10">
    <property type="entry name" value="Medium-chain alcohol dehydrogenases, catalytic domain"/>
    <property type="match status" value="1"/>
</dbReference>
<keyword evidence="4" id="KW-1185">Reference proteome</keyword>
<dbReference type="Pfam" id="PF13602">
    <property type="entry name" value="ADH_zinc_N_2"/>
    <property type="match status" value="1"/>
</dbReference>